<gene>
    <name evidence="2" type="ORF">VNO77_41448</name>
</gene>
<dbReference type="Proteomes" id="UP001367508">
    <property type="component" value="Unassembled WGS sequence"/>
</dbReference>
<evidence type="ECO:0000313" key="3">
    <source>
        <dbReference type="Proteomes" id="UP001367508"/>
    </source>
</evidence>
<keyword evidence="3" id="KW-1185">Reference proteome</keyword>
<sequence length="90" mass="10103">MSWDDLHTRILGLIIEAPGAVTIKEITLTTSSPEIKKQLWRSLWLQKHEPQMLMLWHVINPIPRDALASNRDGFGSRSSSVKATGSGHED</sequence>
<protein>
    <submittedName>
        <fullName evidence="2">Uncharacterized protein</fullName>
    </submittedName>
</protein>
<dbReference type="EMBL" id="JAYMYQ010000010">
    <property type="protein sequence ID" value="KAK7307945.1"/>
    <property type="molecule type" value="Genomic_DNA"/>
</dbReference>
<reference evidence="2 3" key="1">
    <citation type="submission" date="2024-01" db="EMBL/GenBank/DDBJ databases">
        <title>The genomes of 5 underutilized Papilionoideae crops provide insights into root nodulation and disease resistanc.</title>
        <authorList>
            <person name="Jiang F."/>
        </authorList>
    </citation>
    <scope>NUCLEOTIDE SEQUENCE [LARGE SCALE GENOMIC DNA]</scope>
    <source>
        <strain evidence="2">LVBAO_FW01</strain>
        <tissue evidence="2">Leaves</tissue>
    </source>
</reference>
<accession>A0AAN9JYQ2</accession>
<comment type="caution">
    <text evidence="2">The sequence shown here is derived from an EMBL/GenBank/DDBJ whole genome shotgun (WGS) entry which is preliminary data.</text>
</comment>
<evidence type="ECO:0000313" key="2">
    <source>
        <dbReference type="EMBL" id="KAK7307945.1"/>
    </source>
</evidence>
<name>A0AAN9JYQ2_CANGL</name>
<organism evidence="2 3">
    <name type="scientific">Canavalia gladiata</name>
    <name type="common">Sword bean</name>
    <name type="synonym">Dolichos gladiatus</name>
    <dbReference type="NCBI Taxonomy" id="3824"/>
    <lineage>
        <taxon>Eukaryota</taxon>
        <taxon>Viridiplantae</taxon>
        <taxon>Streptophyta</taxon>
        <taxon>Embryophyta</taxon>
        <taxon>Tracheophyta</taxon>
        <taxon>Spermatophyta</taxon>
        <taxon>Magnoliopsida</taxon>
        <taxon>eudicotyledons</taxon>
        <taxon>Gunneridae</taxon>
        <taxon>Pentapetalae</taxon>
        <taxon>rosids</taxon>
        <taxon>fabids</taxon>
        <taxon>Fabales</taxon>
        <taxon>Fabaceae</taxon>
        <taxon>Papilionoideae</taxon>
        <taxon>50 kb inversion clade</taxon>
        <taxon>NPAAA clade</taxon>
        <taxon>indigoferoid/millettioid clade</taxon>
        <taxon>Phaseoleae</taxon>
        <taxon>Canavalia</taxon>
    </lineage>
</organism>
<evidence type="ECO:0000256" key="1">
    <source>
        <dbReference type="SAM" id="MobiDB-lite"/>
    </source>
</evidence>
<proteinExistence type="predicted"/>
<feature type="region of interest" description="Disordered" evidence="1">
    <location>
        <begin position="68"/>
        <end position="90"/>
    </location>
</feature>
<dbReference type="AlphaFoldDB" id="A0AAN9JYQ2"/>